<reference evidence="4" key="1">
    <citation type="submission" date="2018-08" db="EMBL/GenBank/DDBJ databases">
        <authorList>
            <person name="Grouzdev D.S."/>
            <person name="Krutkina M.S."/>
        </authorList>
    </citation>
    <scope>NUCLEOTIDE SEQUENCE [LARGE SCALE GENOMIC DNA]</scope>
    <source>
        <strain evidence="4">4-11</strain>
    </source>
</reference>
<protein>
    <submittedName>
        <fullName evidence="3">MBL fold metallo-hydrolase</fullName>
    </submittedName>
</protein>
<dbReference type="GO" id="GO:0016787">
    <property type="term" value="F:hydrolase activity"/>
    <property type="evidence" value="ECO:0007669"/>
    <property type="project" value="UniProtKB-KW"/>
</dbReference>
<dbReference type="Gene3D" id="3.60.15.10">
    <property type="entry name" value="Ribonuclease Z/Hydroxyacylglutathione hydrolase-like"/>
    <property type="match status" value="1"/>
</dbReference>
<evidence type="ECO:0000256" key="1">
    <source>
        <dbReference type="ARBA" id="ARBA00005250"/>
    </source>
</evidence>
<dbReference type="GO" id="GO:0017001">
    <property type="term" value="P:antibiotic catabolic process"/>
    <property type="evidence" value="ECO:0007669"/>
    <property type="project" value="UniProtKB-ARBA"/>
</dbReference>
<keyword evidence="3" id="KW-0378">Hydrolase</keyword>
<dbReference type="Pfam" id="PF00753">
    <property type="entry name" value="Lactamase_B"/>
    <property type="match status" value="1"/>
</dbReference>
<proteinExistence type="inferred from homology"/>
<sequence>MQLLPDLYVVGGSLIGLTGSQVKGPFDDCNVYALDIGSEIILIDTGNGDSWPTIQEHMQQWGLDTRKISTALITHPHYDHAQGAHLLQEAGITLVAHTYTADAMEKGDERCCGYLYHRVFTPVSVDQVRKDDEQFTVGALTVQSIHLPGHTLGCTGFLISWRGKKVLFSGDVIGTLGYGHFGWNGSIDFTKQVYIKSLLKLSTIDFDVMLPGHGLGSFTNPRERVEESLNEALMTWR</sequence>
<dbReference type="InterPro" id="IPR001279">
    <property type="entry name" value="Metallo-B-lactamas"/>
</dbReference>
<dbReference type="InterPro" id="IPR050855">
    <property type="entry name" value="NDM-1-like"/>
</dbReference>
<dbReference type="RefSeq" id="WP_117331478.1">
    <property type="nucleotide sequence ID" value="NZ_QUWK01000020.1"/>
</dbReference>
<organism evidence="3 4">
    <name type="scientific">Sphaerochaeta halotolerans</name>
    <dbReference type="NCBI Taxonomy" id="2293840"/>
    <lineage>
        <taxon>Bacteria</taxon>
        <taxon>Pseudomonadati</taxon>
        <taxon>Spirochaetota</taxon>
        <taxon>Spirochaetia</taxon>
        <taxon>Spirochaetales</taxon>
        <taxon>Sphaerochaetaceae</taxon>
        <taxon>Sphaerochaeta</taxon>
    </lineage>
</organism>
<accession>A0A372MD73</accession>
<dbReference type="CDD" id="cd06262">
    <property type="entry name" value="metallo-hydrolase-like_MBL-fold"/>
    <property type="match status" value="1"/>
</dbReference>
<evidence type="ECO:0000313" key="4">
    <source>
        <dbReference type="Proteomes" id="UP000264002"/>
    </source>
</evidence>
<evidence type="ECO:0000313" key="3">
    <source>
        <dbReference type="EMBL" id="RFU93755.1"/>
    </source>
</evidence>
<comment type="caution">
    <text evidence="3">The sequence shown here is derived from an EMBL/GenBank/DDBJ whole genome shotgun (WGS) entry which is preliminary data.</text>
</comment>
<name>A0A372MD73_9SPIR</name>
<keyword evidence="4" id="KW-1185">Reference proteome</keyword>
<dbReference type="Proteomes" id="UP000264002">
    <property type="component" value="Unassembled WGS sequence"/>
</dbReference>
<dbReference type="PANTHER" id="PTHR42951:SF4">
    <property type="entry name" value="ACYL-COENZYME A THIOESTERASE MBLAC2"/>
    <property type="match status" value="1"/>
</dbReference>
<dbReference type="AlphaFoldDB" id="A0A372MD73"/>
<dbReference type="InterPro" id="IPR036866">
    <property type="entry name" value="RibonucZ/Hydroxyglut_hydro"/>
</dbReference>
<gene>
    <name evidence="3" type="ORF">DYP60_13165</name>
</gene>
<feature type="domain" description="Metallo-beta-lactamase" evidence="2">
    <location>
        <begin position="28"/>
        <end position="213"/>
    </location>
</feature>
<dbReference type="PANTHER" id="PTHR42951">
    <property type="entry name" value="METALLO-BETA-LACTAMASE DOMAIN-CONTAINING"/>
    <property type="match status" value="1"/>
</dbReference>
<reference evidence="3 4" key="2">
    <citation type="submission" date="2018-09" db="EMBL/GenBank/DDBJ databases">
        <title>Genome of Sphaerochaeta halotolerans strain 4-11.</title>
        <authorList>
            <person name="Nazina T.N."/>
            <person name="Sokolova D.S."/>
        </authorList>
    </citation>
    <scope>NUCLEOTIDE SEQUENCE [LARGE SCALE GENOMIC DNA]</scope>
    <source>
        <strain evidence="3 4">4-11</strain>
    </source>
</reference>
<dbReference type="EMBL" id="QUWK01000020">
    <property type="protein sequence ID" value="RFU93755.1"/>
    <property type="molecule type" value="Genomic_DNA"/>
</dbReference>
<dbReference type="SUPFAM" id="SSF56281">
    <property type="entry name" value="Metallo-hydrolase/oxidoreductase"/>
    <property type="match status" value="1"/>
</dbReference>
<comment type="similarity">
    <text evidence="1">Belongs to the metallo-beta-lactamase superfamily. Class-B beta-lactamase family.</text>
</comment>
<evidence type="ECO:0000259" key="2">
    <source>
        <dbReference type="SMART" id="SM00849"/>
    </source>
</evidence>
<dbReference type="SMART" id="SM00849">
    <property type="entry name" value="Lactamase_B"/>
    <property type="match status" value="1"/>
</dbReference>